<keyword evidence="1" id="KW-1133">Transmembrane helix</keyword>
<organism evidence="2 3">
    <name type="scientific">Aliidiomarina minuta</name>
    <dbReference type="NCBI Taxonomy" id="880057"/>
    <lineage>
        <taxon>Bacteria</taxon>
        <taxon>Pseudomonadati</taxon>
        <taxon>Pseudomonadota</taxon>
        <taxon>Gammaproteobacteria</taxon>
        <taxon>Alteromonadales</taxon>
        <taxon>Idiomarinaceae</taxon>
        <taxon>Aliidiomarina</taxon>
    </lineage>
</organism>
<evidence type="ECO:0000313" key="2">
    <source>
        <dbReference type="EMBL" id="RUO23871.1"/>
    </source>
</evidence>
<sequence>MLNLARPRPVQAARQTKVMRFELCCGLCVFALGCIMTWHSWPNDQVMPSLPLPKAPPIATQPLHQHFTVWQLLHQNRPPSLQISQLEYASQQWLVQLFTNDLAQFYDWQEKLQQEQRLSIELQQSQTSNQGYRIRLAVSLL</sequence>
<evidence type="ECO:0000256" key="1">
    <source>
        <dbReference type="SAM" id="Phobius"/>
    </source>
</evidence>
<protein>
    <submittedName>
        <fullName evidence="2">Uncharacterized protein</fullName>
    </submittedName>
</protein>
<dbReference type="PROSITE" id="PS51257">
    <property type="entry name" value="PROKAR_LIPOPROTEIN"/>
    <property type="match status" value="1"/>
</dbReference>
<keyword evidence="1" id="KW-0812">Transmembrane</keyword>
<keyword evidence="3" id="KW-1185">Reference proteome</keyword>
<keyword evidence="1" id="KW-0472">Membrane</keyword>
<name>A0A432W3G7_9GAMM</name>
<feature type="transmembrane region" description="Helical" evidence="1">
    <location>
        <begin position="21"/>
        <end position="41"/>
    </location>
</feature>
<evidence type="ECO:0000313" key="3">
    <source>
        <dbReference type="Proteomes" id="UP000288293"/>
    </source>
</evidence>
<dbReference type="RefSeq" id="WP_126804291.1">
    <property type="nucleotide sequence ID" value="NZ_PIPL01000003.1"/>
</dbReference>
<proteinExistence type="predicted"/>
<dbReference type="EMBL" id="PIPL01000003">
    <property type="protein sequence ID" value="RUO23871.1"/>
    <property type="molecule type" value="Genomic_DNA"/>
</dbReference>
<dbReference type="AlphaFoldDB" id="A0A432W3G7"/>
<reference evidence="2 3" key="1">
    <citation type="journal article" date="2011" name="Front. Microbiol.">
        <title>Genomic signatures of strain selection and enhancement in Bacillus atrophaeus var. globigii, a historical biowarfare simulant.</title>
        <authorList>
            <person name="Gibbons H.S."/>
            <person name="Broomall S.M."/>
            <person name="McNew L.A."/>
            <person name="Daligault H."/>
            <person name="Chapman C."/>
            <person name="Bruce D."/>
            <person name="Karavis M."/>
            <person name="Krepps M."/>
            <person name="McGregor P.A."/>
            <person name="Hong C."/>
            <person name="Park K.H."/>
            <person name="Akmal A."/>
            <person name="Feldman A."/>
            <person name="Lin J.S."/>
            <person name="Chang W.E."/>
            <person name="Higgs B.W."/>
            <person name="Demirev P."/>
            <person name="Lindquist J."/>
            <person name="Liem A."/>
            <person name="Fochler E."/>
            <person name="Read T.D."/>
            <person name="Tapia R."/>
            <person name="Johnson S."/>
            <person name="Bishop-Lilly K.A."/>
            <person name="Detter C."/>
            <person name="Han C."/>
            <person name="Sozhamannan S."/>
            <person name="Rosenzweig C.N."/>
            <person name="Skowronski E.W."/>
        </authorList>
    </citation>
    <scope>NUCLEOTIDE SEQUENCE [LARGE SCALE GENOMIC DNA]</scope>
    <source>
        <strain evidence="2 3">MLST1</strain>
    </source>
</reference>
<accession>A0A432W3G7</accession>
<comment type="caution">
    <text evidence="2">The sequence shown here is derived from an EMBL/GenBank/DDBJ whole genome shotgun (WGS) entry which is preliminary data.</text>
</comment>
<dbReference type="Proteomes" id="UP000288293">
    <property type="component" value="Unassembled WGS sequence"/>
</dbReference>
<gene>
    <name evidence="2" type="ORF">CWE09_12010</name>
</gene>